<evidence type="ECO:0000313" key="1">
    <source>
        <dbReference type="EMBL" id="MDX8301308.1"/>
    </source>
</evidence>
<reference evidence="1" key="1">
    <citation type="journal article" date="2023" name="Phytobiomes J">
        <title>Deciphering the key players within the bacterial microbiota associated with aerial crown gall tumors on rhododendron: Insights into the gallobiome.</title>
        <authorList>
            <person name="Kuzmanovic N."/>
            <person name="Nesme J."/>
            <person name="Wolf J."/>
            <person name="Neumann-Schaal M."/>
            <person name="Petersen J."/>
            <person name="Fernandez-Gnecco G."/>
            <person name="Sproeer C."/>
            <person name="Bunk B."/>
            <person name="Overmann J."/>
            <person name="Sorensen S.J."/>
            <person name="Idczak E."/>
            <person name="Smalla K."/>
        </authorList>
    </citation>
    <scope>NUCLEOTIDE SEQUENCE</scope>
    <source>
        <strain evidence="1">Rho-11.1</strain>
    </source>
</reference>
<dbReference type="EMBL" id="JAVRAF010000001">
    <property type="protein sequence ID" value="MDX8301308.1"/>
    <property type="molecule type" value="Genomic_DNA"/>
</dbReference>
<name>A0AAW9FEP4_9HYPH</name>
<gene>
    <name evidence="1" type="ORF">RMR22_03560</name>
</gene>
<accession>A0AAW9FEP4</accession>
<comment type="caution">
    <text evidence="1">The sequence shown here is derived from an EMBL/GenBank/DDBJ whole genome shotgun (WGS) entry which is preliminary data.</text>
</comment>
<protein>
    <submittedName>
        <fullName evidence="1">Uncharacterized protein</fullName>
    </submittedName>
</protein>
<organism evidence="1">
    <name type="scientific">Agrobacterium rosae</name>
    <dbReference type="NCBI Taxonomy" id="1972867"/>
    <lineage>
        <taxon>Bacteria</taxon>
        <taxon>Pseudomonadati</taxon>
        <taxon>Pseudomonadota</taxon>
        <taxon>Alphaproteobacteria</taxon>
        <taxon>Hyphomicrobiales</taxon>
        <taxon>Rhizobiaceae</taxon>
        <taxon>Rhizobium/Agrobacterium group</taxon>
        <taxon>Agrobacterium</taxon>
    </lineage>
</organism>
<dbReference type="RefSeq" id="WP_320202400.1">
    <property type="nucleotide sequence ID" value="NZ_CP192781.1"/>
</dbReference>
<proteinExistence type="predicted"/>
<sequence length="174" mass="19564">MPHKILKPDFHERHVSQGAIESLSAPVGRIITAWSFVDQNVDIWIREVFHLETGNGSKRPGKALADRIKYLKKSQKRLKISPAAAEIADSLIKRIEAAAAVRHALAHWALTHFSEHNEKGEGAAIFTKLSYDPLGDPVVEEVMYTVQMLRDQADEMIKLAFILQKINESLMASR</sequence>
<dbReference type="AlphaFoldDB" id="A0AAW9FEP4"/>